<accession>A0ABQ8FSK6</accession>
<dbReference type="PROSITE" id="PS00028">
    <property type="entry name" value="ZINC_FINGER_C2H2_1"/>
    <property type="match status" value="2"/>
</dbReference>
<evidence type="ECO:0000256" key="2">
    <source>
        <dbReference type="ARBA" id="ARBA00022723"/>
    </source>
</evidence>
<evidence type="ECO:0000313" key="10">
    <source>
        <dbReference type="Proteomes" id="UP000774617"/>
    </source>
</evidence>
<keyword evidence="2" id="KW-0479">Metal-binding</keyword>
<evidence type="ECO:0000256" key="3">
    <source>
        <dbReference type="ARBA" id="ARBA00022737"/>
    </source>
</evidence>
<reference evidence="9 10" key="1">
    <citation type="journal article" date="2021" name="Nat. Commun.">
        <title>Genetic determinants of endophytism in the Arabidopsis root mycobiome.</title>
        <authorList>
            <person name="Mesny F."/>
            <person name="Miyauchi S."/>
            <person name="Thiergart T."/>
            <person name="Pickel B."/>
            <person name="Atanasova L."/>
            <person name="Karlsson M."/>
            <person name="Huettel B."/>
            <person name="Barry K.W."/>
            <person name="Haridas S."/>
            <person name="Chen C."/>
            <person name="Bauer D."/>
            <person name="Andreopoulos W."/>
            <person name="Pangilinan J."/>
            <person name="LaButti K."/>
            <person name="Riley R."/>
            <person name="Lipzen A."/>
            <person name="Clum A."/>
            <person name="Drula E."/>
            <person name="Henrissat B."/>
            <person name="Kohler A."/>
            <person name="Grigoriev I.V."/>
            <person name="Martin F.M."/>
            <person name="Hacquard S."/>
        </authorList>
    </citation>
    <scope>NUCLEOTIDE SEQUENCE [LARGE SCALE GENOMIC DNA]</scope>
    <source>
        <strain evidence="9 10">MPI-SDFR-AT-0080</strain>
    </source>
</reference>
<sequence length="395" mass="43343">MSTPSSDRKWACGFCKLVFPSKGKRESHKRSSHPQCGLCCKRFRGMEILRKHQAETGHCFCSHCNVHFSNASHHLKHVRNVSHPTQYSCCDCGRDYPSDDYLERHCCQCDQVYRNRARLRRHFKSCPNHRPRPQVARVEDPATLQHKCAKCDEKFATKKALKAHKRVHKPPRIIPCPPGGSCQKKFATPSALLNHLESGKCPSGLTRARLNAMVISNDTDGHIVDHAAIEDVAAPSPRLVGDRAFGLAAREEADIETSEQSSSSGSLILTPTTNETSDEVIQDLGQIGAGTPSSTLIELPESAPAPFRTAAALEAHVNSAAHAPKIFHCPLIPIQDLPPGTKEVKIKSFSTLSGLAQHLETGVCRGGLATFRRAFEYAEEKLAALGLGNIRLLFG</sequence>
<keyword evidence="3" id="KW-0677">Repeat</keyword>
<evidence type="ECO:0000256" key="1">
    <source>
        <dbReference type="ARBA" id="ARBA00004123"/>
    </source>
</evidence>
<feature type="domain" description="C2H2-type" evidence="8">
    <location>
        <begin position="146"/>
        <end position="173"/>
    </location>
</feature>
<keyword evidence="6" id="KW-0539">Nucleus</keyword>
<dbReference type="InterPro" id="IPR036236">
    <property type="entry name" value="Znf_C2H2_sf"/>
</dbReference>
<comment type="subcellular location">
    <subcellularLocation>
        <location evidence="1">Nucleus</location>
    </subcellularLocation>
</comment>
<dbReference type="Gene3D" id="3.30.160.60">
    <property type="entry name" value="Classic Zinc Finger"/>
    <property type="match status" value="1"/>
</dbReference>
<comment type="caution">
    <text evidence="9">The sequence shown here is derived from an EMBL/GenBank/DDBJ whole genome shotgun (WGS) entry which is preliminary data.</text>
</comment>
<name>A0ABQ8FSK6_9PEZI</name>
<keyword evidence="5" id="KW-0862">Zinc</keyword>
<dbReference type="SUPFAM" id="SSF57667">
    <property type="entry name" value="beta-beta-alpha zinc fingers"/>
    <property type="match status" value="1"/>
</dbReference>
<evidence type="ECO:0000256" key="6">
    <source>
        <dbReference type="ARBA" id="ARBA00023242"/>
    </source>
</evidence>
<evidence type="ECO:0000256" key="5">
    <source>
        <dbReference type="ARBA" id="ARBA00022833"/>
    </source>
</evidence>
<keyword evidence="10" id="KW-1185">Reference proteome</keyword>
<keyword evidence="4 7" id="KW-0863">Zinc-finger</keyword>
<dbReference type="SMART" id="SM00355">
    <property type="entry name" value="ZnF_C2H2"/>
    <property type="match status" value="5"/>
</dbReference>
<evidence type="ECO:0000256" key="7">
    <source>
        <dbReference type="PROSITE-ProRule" id="PRU00042"/>
    </source>
</evidence>
<dbReference type="PROSITE" id="PS50157">
    <property type="entry name" value="ZINC_FINGER_C2H2_2"/>
    <property type="match status" value="1"/>
</dbReference>
<dbReference type="EMBL" id="JAGTJR010000064">
    <property type="protein sequence ID" value="KAH7021753.1"/>
    <property type="molecule type" value="Genomic_DNA"/>
</dbReference>
<dbReference type="Pfam" id="PF00096">
    <property type="entry name" value="zf-C2H2"/>
    <property type="match status" value="1"/>
</dbReference>
<dbReference type="InterPro" id="IPR050888">
    <property type="entry name" value="ZnF_C2H2-type_TF"/>
</dbReference>
<dbReference type="PANTHER" id="PTHR24406">
    <property type="entry name" value="TRANSCRIPTIONAL REPRESSOR CTCFL-RELATED"/>
    <property type="match status" value="1"/>
</dbReference>
<dbReference type="Proteomes" id="UP000774617">
    <property type="component" value="Unassembled WGS sequence"/>
</dbReference>
<evidence type="ECO:0000259" key="8">
    <source>
        <dbReference type="PROSITE" id="PS50157"/>
    </source>
</evidence>
<dbReference type="InterPro" id="IPR013087">
    <property type="entry name" value="Znf_C2H2_type"/>
</dbReference>
<evidence type="ECO:0000313" key="9">
    <source>
        <dbReference type="EMBL" id="KAH7021753.1"/>
    </source>
</evidence>
<gene>
    <name evidence="9" type="ORF">B0J12DRAFT_687226</name>
</gene>
<evidence type="ECO:0000256" key="4">
    <source>
        <dbReference type="ARBA" id="ARBA00022771"/>
    </source>
</evidence>
<protein>
    <recommendedName>
        <fullName evidence="8">C2H2-type domain-containing protein</fullName>
    </recommendedName>
</protein>
<proteinExistence type="predicted"/>
<organism evidence="9 10">
    <name type="scientific">Macrophomina phaseolina</name>
    <dbReference type="NCBI Taxonomy" id="35725"/>
    <lineage>
        <taxon>Eukaryota</taxon>
        <taxon>Fungi</taxon>
        <taxon>Dikarya</taxon>
        <taxon>Ascomycota</taxon>
        <taxon>Pezizomycotina</taxon>
        <taxon>Dothideomycetes</taxon>
        <taxon>Dothideomycetes incertae sedis</taxon>
        <taxon>Botryosphaeriales</taxon>
        <taxon>Botryosphaeriaceae</taxon>
        <taxon>Macrophomina</taxon>
    </lineage>
</organism>